<dbReference type="InterPro" id="IPR013766">
    <property type="entry name" value="Thioredoxin_domain"/>
</dbReference>
<reference evidence="8 9" key="1">
    <citation type="journal article" date="2016" name="Nat. Commun.">
        <title>Thousands of microbial genomes shed light on interconnected biogeochemical processes in an aquifer system.</title>
        <authorList>
            <person name="Anantharaman K."/>
            <person name="Brown C.T."/>
            <person name="Hug L.A."/>
            <person name="Sharon I."/>
            <person name="Castelle C.J."/>
            <person name="Probst A.J."/>
            <person name="Thomas B.C."/>
            <person name="Singh A."/>
            <person name="Wilkins M.J."/>
            <person name="Karaoz U."/>
            <person name="Brodie E.L."/>
            <person name="Williams K.H."/>
            <person name="Hubbard S.S."/>
            <person name="Banfield J.F."/>
        </authorList>
    </citation>
    <scope>NUCLEOTIDE SEQUENCE [LARGE SCALE GENOMIC DNA]</scope>
</reference>
<proteinExistence type="inferred from homology"/>
<dbReference type="InterPro" id="IPR036249">
    <property type="entry name" value="Thioredoxin-like_sf"/>
</dbReference>
<comment type="caution">
    <text evidence="8">The sequence shown here is derived from an EMBL/GenBank/DDBJ whole genome shotgun (WGS) entry which is preliminary data.</text>
</comment>
<dbReference type="Proteomes" id="UP000176846">
    <property type="component" value="Unassembled WGS sequence"/>
</dbReference>
<dbReference type="SUPFAM" id="SSF52833">
    <property type="entry name" value="Thioredoxin-like"/>
    <property type="match status" value="1"/>
</dbReference>
<feature type="transmembrane region" description="Helical" evidence="6">
    <location>
        <begin position="17"/>
        <end position="41"/>
    </location>
</feature>
<evidence type="ECO:0000256" key="3">
    <source>
        <dbReference type="ARBA" id="ARBA00023002"/>
    </source>
</evidence>
<keyword evidence="3" id="KW-0560">Oxidoreductase</keyword>
<dbReference type="GO" id="GO:0016491">
    <property type="term" value="F:oxidoreductase activity"/>
    <property type="evidence" value="ECO:0007669"/>
    <property type="project" value="UniProtKB-KW"/>
</dbReference>
<evidence type="ECO:0000256" key="5">
    <source>
        <dbReference type="ARBA" id="ARBA00023284"/>
    </source>
</evidence>
<sequence length="237" mass="27389">MEQPVVSFKAPRWWQRWWWRALIAVGVVVLLFFGYVAILVSRNPPDISKYRDRFTSSGMGARVAVDLSILIRDGDPTLGLENAPVTIVEFGDFECPYCREAYPVIRTLAAEFGNRVRVIYRHFPVPEIHEQAVAAAEASMCANEQGKFWPYHDRLFQNQPRFDKDSLQQYAMQVGLDIEKFNTCFNSRQYKGIVERDMRDGKALGVRGTPTWFINGRKEEGAIPEDKFRDYINDLLK</sequence>
<dbReference type="PROSITE" id="PS51352">
    <property type="entry name" value="THIOREDOXIN_2"/>
    <property type="match status" value="1"/>
</dbReference>
<feature type="domain" description="Thioredoxin" evidence="7">
    <location>
        <begin position="38"/>
        <end position="237"/>
    </location>
</feature>
<dbReference type="PANTHER" id="PTHR13887:SF14">
    <property type="entry name" value="DISULFIDE BOND FORMATION PROTEIN D"/>
    <property type="match status" value="1"/>
</dbReference>
<accession>A0A1F7UY50</accession>
<evidence type="ECO:0000313" key="9">
    <source>
        <dbReference type="Proteomes" id="UP000176846"/>
    </source>
</evidence>
<keyword evidence="2" id="KW-0732">Signal</keyword>
<evidence type="ECO:0000256" key="4">
    <source>
        <dbReference type="ARBA" id="ARBA00023157"/>
    </source>
</evidence>
<evidence type="ECO:0000256" key="2">
    <source>
        <dbReference type="ARBA" id="ARBA00022729"/>
    </source>
</evidence>
<protein>
    <recommendedName>
        <fullName evidence="7">Thioredoxin domain-containing protein</fullName>
    </recommendedName>
</protein>
<evidence type="ECO:0000259" key="7">
    <source>
        <dbReference type="PROSITE" id="PS51352"/>
    </source>
</evidence>
<gene>
    <name evidence="8" type="ORF">A2936_04640</name>
</gene>
<dbReference type="Gene3D" id="3.40.30.10">
    <property type="entry name" value="Glutaredoxin"/>
    <property type="match status" value="1"/>
</dbReference>
<dbReference type="AlphaFoldDB" id="A0A1F7UY50"/>
<dbReference type="PANTHER" id="PTHR13887">
    <property type="entry name" value="GLUTATHIONE S-TRANSFERASE KAPPA"/>
    <property type="match status" value="1"/>
</dbReference>
<dbReference type="EMBL" id="MGEK01000001">
    <property type="protein sequence ID" value="OGL83195.1"/>
    <property type="molecule type" value="Genomic_DNA"/>
</dbReference>
<keyword evidence="6" id="KW-1133">Transmembrane helix</keyword>
<keyword evidence="6" id="KW-0812">Transmembrane</keyword>
<evidence type="ECO:0000256" key="1">
    <source>
        <dbReference type="ARBA" id="ARBA00005791"/>
    </source>
</evidence>
<keyword evidence="6" id="KW-0472">Membrane</keyword>
<comment type="similarity">
    <text evidence="1">Belongs to the thioredoxin family. DsbA subfamily.</text>
</comment>
<keyword evidence="5" id="KW-0676">Redox-active center</keyword>
<organism evidence="8 9">
    <name type="scientific">Candidatus Uhrbacteria bacterium RIFCSPLOWO2_01_FULL_47_25</name>
    <dbReference type="NCBI Taxonomy" id="1802402"/>
    <lineage>
        <taxon>Bacteria</taxon>
        <taxon>Candidatus Uhriibacteriota</taxon>
    </lineage>
</organism>
<evidence type="ECO:0000313" key="8">
    <source>
        <dbReference type="EMBL" id="OGL83195.1"/>
    </source>
</evidence>
<evidence type="ECO:0000256" key="6">
    <source>
        <dbReference type="SAM" id="Phobius"/>
    </source>
</evidence>
<name>A0A1F7UY50_9BACT</name>
<dbReference type="InterPro" id="IPR012336">
    <property type="entry name" value="Thioredoxin-like_fold"/>
</dbReference>
<dbReference type="Pfam" id="PF13462">
    <property type="entry name" value="Thioredoxin_4"/>
    <property type="match status" value="1"/>
</dbReference>
<keyword evidence="4" id="KW-1015">Disulfide bond</keyword>